<evidence type="ECO:0000313" key="2">
    <source>
        <dbReference type="Proteomes" id="UP000825258"/>
    </source>
</evidence>
<evidence type="ECO:0008006" key="3">
    <source>
        <dbReference type="Google" id="ProtNLM"/>
    </source>
</evidence>
<keyword evidence="2" id="KW-1185">Reference proteome</keyword>
<dbReference type="RefSeq" id="WP_221257625.1">
    <property type="nucleotide sequence ID" value="NZ_AP024749.1"/>
</dbReference>
<proteinExistence type="predicted"/>
<protein>
    <recommendedName>
        <fullName evidence="3">Lipocalin-like domain-containing protein</fullName>
    </recommendedName>
</protein>
<reference evidence="1 2" key="1">
    <citation type="submission" date="2021-06" db="EMBL/GenBank/DDBJ databases">
        <title>Whole genome sequences of Flavobacterium sp. KK2020170 and assembly.</title>
        <authorList>
            <person name="Kitahara K."/>
            <person name="Miyoshi S."/>
            <person name="Uesaka K."/>
        </authorList>
    </citation>
    <scope>NUCLEOTIDE SEQUENCE [LARGE SCALE GENOMIC DNA]</scope>
    <source>
        <strain evidence="1 2">KK2020170</strain>
    </source>
</reference>
<dbReference type="Proteomes" id="UP000825258">
    <property type="component" value="Chromosome"/>
</dbReference>
<dbReference type="EMBL" id="AP024749">
    <property type="protein sequence ID" value="BCY28499.1"/>
    <property type="molecule type" value="Genomic_DNA"/>
</dbReference>
<evidence type="ECO:0000313" key="1">
    <source>
        <dbReference type="EMBL" id="BCY28499.1"/>
    </source>
</evidence>
<name>A0ABM7S6Z1_9FLAO</name>
<organism evidence="1 2">
    <name type="scientific">Flavobacterium okayamense</name>
    <dbReference type="NCBI Taxonomy" id="2830782"/>
    <lineage>
        <taxon>Bacteria</taxon>
        <taxon>Pseudomonadati</taxon>
        <taxon>Bacteroidota</taxon>
        <taxon>Flavobacteriia</taxon>
        <taxon>Flavobacteriales</taxon>
        <taxon>Flavobacteriaceae</taxon>
        <taxon>Flavobacterium</taxon>
    </lineage>
</organism>
<sequence length="168" mass="19423">MKLFLYIVSFLTFGLSFGQEKNFPDDFLGNYKGKLEIVSAKGKQEIDMEFHFTKTDTIGTYKYVLVYNNQPRNYFLIEKDKAKGQYIIDENNGILLQASVFDNGIFSMFEVNGSLITTTEKFYDDYMDFEIMFTNTNKVETTGKGTEEIPTVKVYPILGTQRARLLKQ</sequence>
<gene>
    <name evidence="1" type="ORF">KK2020170_13670</name>
</gene>
<accession>A0ABM7S6Z1</accession>